<evidence type="ECO:0000256" key="7">
    <source>
        <dbReference type="SAM" id="MobiDB-lite"/>
    </source>
</evidence>
<dbReference type="PANTHER" id="PTHR24269">
    <property type="entry name" value="KREMEN PROTEIN"/>
    <property type="match status" value="1"/>
</dbReference>
<dbReference type="EMBL" id="KN832876">
    <property type="protein sequence ID" value="KIN01032.1"/>
    <property type="molecule type" value="Genomic_DNA"/>
</dbReference>
<dbReference type="AlphaFoldDB" id="A0A0C3HFE6"/>
<gene>
    <name evidence="11" type="ORF">OIDMADRAFT_54173</name>
</gene>
<proteinExistence type="predicted"/>
<evidence type="ECO:0000256" key="2">
    <source>
        <dbReference type="ARBA" id="ARBA00022692"/>
    </source>
</evidence>
<evidence type="ECO:0000256" key="5">
    <source>
        <dbReference type="ARBA" id="ARBA00023136"/>
    </source>
</evidence>
<keyword evidence="5 8" id="KW-0472">Membrane</keyword>
<feature type="domain" description="WSC" evidence="10">
    <location>
        <begin position="38"/>
        <end position="127"/>
    </location>
</feature>
<evidence type="ECO:0000259" key="10">
    <source>
        <dbReference type="PROSITE" id="PS51212"/>
    </source>
</evidence>
<dbReference type="PANTHER" id="PTHR24269:SF23">
    <property type="entry name" value="PLASMA MEMBRANE SENSOR TRANSDUCER (EUROFUNG)"/>
    <property type="match status" value="1"/>
</dbReference>
<keyword evidence="3 9" id="KW-0732">Signal</keyword>
<name>A0A0C3HFE6_OIDMZ</name>
<keyword evidence="4 8" id="KW-1133">Transmembrane helix</keyword>
<feature type="chain" id="PRO_5002165384" description="WSC domain-containing protein" evidence="9">
    <location>
        <begin position="22"/>
        <end position="282"/>
    </location>
</feature>
<evidence type="ECO:0000256" key="3">
    <source>
        <dbReference type="ARBA" id="ARBA00022729"/>
    </source>
</evidence>
<dbReference type="HOGENOM" id="CLU_024893_0_0_1"/>
<protein>
    <recommendedName>
        <fullName evidence="10">WSC domain-containing protein</fullName>
    </recommendedName>
</protein>
<dbReference type="STRING" id="913774.A0A0C3HFE6"/>
<evidence type="ECO:0000313" key="11">
    <source>
        <dbReference type="EMBL" id="KIN01032.1"/>
    </source>
</evidence>
<organism evidence="11 12">
    <name type="scientific">Oidiodendron maius (strain Zn)</name>
    <dbReference type="NCBI Taxonomy" id="913774"/>
    <lineage>
        <taxon>Eukaryota</taxon>
        <taxon>Fungi</taxon>
        <taxon>Dikarya</taxon>
        <taxon>Ascomycota</taxon>
        <taxon>Pezizomycotina</taxon>
        <taxon>Leotiomycetes</taxon>
        <taxon>Leotiomycetes incertae sedis</taxon>
        <taxon>Myxotrichaceae</taxon>
        <taxon>Oidiodendron</taxon>
    </lineage>
</organism>
<dbReference type="Pfam" id="PF01822">
    <property type="entry name" value="WSC"/>
    <property type="match status" value="1"/>
</dbReference>
<dbReference type="Proteomes" id="UP000054321">
    <property type="component" value="Unassembled WGS sequence"/>
</dbReference>
<dbReference type="OrthoDB" id="2019572at2759"/>
<dbReference type="InParanoid" id="A0A0C3HFE6"/>
<evidence type="ECO:0000256" key="9">
    <source>
        <dbReference type="SAM" id="SignalP"/>
    </source>
</evidence>
<sequence>MKSMLAVSITLAAMLAGPCAAMNLIPESLVVARDDTTAYTYEGCFKSAGNLKLNGTNTWQSKKTCHDLCVPLGASVEATANTNECWCGNALPATADKVDDSQCNANCTGYPLEMCGSASTFSVYLTGVGTVSNSSTSSSAAPSSSSTTSASPSVVTVEGNGQTVVVTTGPTNSPTSHSSTNKAAIAAGVVVGLVVFAAAVAGGAFLFIRRRRNRQVEEEYRRNAAVSEFVAGGKTHNSDNASYSSYSDNRLDPSVMAQRRMSDGSIADNQDYSRRILKVTNA</sequence>
<dbReference type="GO" id="GO:0005886">
    <property type="term" value="C:plasma membrane"/>
    <property type="evidence" value="ECO:0007669"/>
    <property type="project" value="TreeGrafter"/>
</dbReference>
<evidence type="ECO:0000313" key="12">
    <source>
        <dbReference type="Proteomes" id="UP000054321"/>
    </source>
</evidence>
<dbReference type="PROSITE" id="PS51212">
    <property type="entry name" value="WSC"/>
    <property type="match status" value="1"/>
</dbReference>
<evidence type="ECO:0000256" key="4">
    <source>
        <dbReference type="ARBA" id="ARBA00022989"/>
    </source>
</evidence>
<dbReference type="SMART" id="SM00321">
    <property type="entry name" value="WSC"/>
    <property type="match status" value="1"/>
</dbReference>
<feature type="region of interest" description="Disordered" evidence="7">
    <location>
        <begin position="134"/>
        <end position="156"/>
    </location>
</feature>
<reference evidence="11 12" key="1">
    <citation type="submission" date="2014-04" db="EMBL/GenBank/DDBJ databases">
        <authorList>
            <consortium name="DOE Joint Genome Institute"/>
            <person name="Kuo A."/>
            <person name="Martino E."/>
            <person name="Perotto S."/>
            <person name="Kohler A."/>
            <person name="Nagy L.G."/>
            <person name="Floudas D."/>
            <person name="Copeland A."/>
            <person name="Barry K.W."/>
            <person name="Cichocki N."/>
            <person name="Veneault-Fourrey C."/>
            <person name="LaButti K."/>
            <person name="Lindquist E.A."/>
            <person name="Lipzen A."/>
            <person name="Lundell T."/>
            <person name="Morin E."/>
            <person name="Murat C."/>
            <person name="Sun H."/>
            <person name="Tunlid A."/>
            <person name="Henrissat B."/>
            <person name="Grigoriev I.V."/>
            <person name="Hibbett D.S."/>
            <person name="Martin F."/>
            <person name="Nordberg H.P."/>
            <person name="Cantor M.N."/>
            <person name="Hua S.X."/>
        </authorList>
    </citation>
    <scope>NUCLEOTIDE SEQUENCE [LARGE SCALE GENOMIC DNA]</scope>
    <source>
        <strain evidence="11 12">Zn</strain>
    </source>
</reference>
<comment type="subcellular location">
    <subcellularLocation>
        <location evidence="1">Membrane</location>
        <topology evidence="1">Single-pass membrane protein</topology>
    </subcellularLocation>
</comment>
<reference evidence="12" key="2">
    <citation type="submission" date="2015-01" db="EMBL/GenBank/DDBJ databases">
        <title>Evolutionary Origins and Diversification of the Mycorrhizal Mutualists.</title>
        <authorList>
            <consortium name="DOE Joint Genome Institute"/>
            <consortium name="Mycorrhizal Genomics Consortium"/>
            <person name="Kohler A."/>
            <person name="Kuo A."/>
            <person name="Nagy L.G."/>
            <person name="Floudas D."/>
            <person name="Copeland A."/>
            <person name="Barry K.W."/>
            <person name="Cichocki N."/>
            <person name="Veneault-Fourrey C."/>
            <person name="LaButti K."/>
            <person name="Lindquist E.A."/>
            <person name="Lipzen A."/>
            <person name="Lundell T."/>
            <person name="Morin E."/>
            <person name="Murat C."/>
            <person name="Riley R."/>
            <person name="Ohm R."/>
            <person name="Sun H."/>
            <person name="Tunlid A."/>
            <person name="Henrissat B."/>
            <person name="Grigoriev I.V."/>
            <person name="Hibbett D.S."/>
            <person name="Martin F."/>
        </authorList>
    </citation>
    <scope>NUCLEOTIDE SEQUENCE [LARGE SCALE GENOMIC DNA]</scope>
    <source>
        <strain evidence="12">Zn</strain>
    </source>
</reference>
<feature type="signal peptide" evidence="9">
    <location>
        <begin position="1"/>
        <end position="21"/>
    </location>
</feature>
<evidence type="ECO:0000256" key="6">
    <source>
        <dbReference type="ARBA" id="ARBA00023180"/>
    </source>
</evidence>
<keyword evidence="12" id="KW-1185">Reference proteome</keyword>
<keyword evidence="6" id="KW-0325">Glycoprotein</keyword>
<dbReference type="InterPro" id="IPR002889">
    <property type="entry name" value="WSC_carb-bd"/>
</dbReference>
<evidence type="ECO:0000256" key="8">
    <source>
        <dbReference type="SAM" id="Phobius"/>
    </source>
</evidence>
<keyword evidence="2 8" id="KW-0812">Transmembrane</keyword>
<evidence type="ECO:0000256" key="1">
    <source>
        <dbReference type="ARBA" id="ARBA00004167"/>
    </source>
</evidence>
<feature type="transmembrane region" description="Helical" evidence="8">
    <location>
        <begin position="183"/>
        <end position="208"/>
    </location>
</feature>
<dbReference type="InterPro" id="IPR051836">
    <property type="entry name" value="Kremen_rcpt"/>
</dbReference>
<accession>A0A0C3HFE6</accession>